<gene>
    <name evidence="1" type="ORF">FMM72_08265</name>
</gene>
<sequence>MINILEELANDNLHPNSRYYRRNTAFDLATKKVADTESALCAALNESEKRLLADYTKAQDEAAYLSRTDKFIYGYRLGVLMTMEVFRTSDEIVTGGEVE</sequence>
<reference evidence="1 2" key="1">
    <citation type="submission" date="2019-06" db="EMBL/GenBank/DDBJ databases">
        <title>Draft genome sequences of 15 bacterial species constituting the stable defined intestinal microbiota of the GM15 gnotobiotic mouse model.</title>
        <authorList>
            <person name="Elie C."/>
            <person name="Mathieu A."/>
            <person name="Saliou A."/>
            <person name="Darnaud M."/>
            <person name="Leulier F."/>
            <person name="Tamellini A."/>
        </authorList>
    </citation>
    <scope>NUCLEOTIDE SEQUENCE [LARGE SCALE GENOMIC DNA]</scope>
    <source>
        <strain evidence="1 2">JM4-15</strain>
    </source>
</reference>
<name>A0A845SYA4_9FIRM</name>
<dbReference type="Pfam" id="PF20648">
    <property type="entry name" value="DUF6809"/>
    <property type="match status" value="1"/>
</dbReference>
<dbReference type="EMBL" id="VIQT01000010">
    <property type="protein sequence ID" value="NDO39252.1"/>
    <property type="molecule type" value="Genomic_DNA"/>
</dbReference>
<evidence type="ECO:0000313" key="2">
    <source>
        <dbReference type="Proteomes" id="UP000462501"/>
    </source>
</evidence>
<dbReference type="Proteomes" id="UP000462501">
    <property type="component" value="Unassembled WGS sequence"/>
</dbReference>
<organism evidence="1 2">
    <name type="scientific">Anaerotruncus colihominis</name>
    <dbReference type="NCBI Taxonomy" id="169435"/>
    <lineage>
        <taxon>Bacteria</taxon>
        <taxon>Bacillati</taxon>
        <taxon>Bacillota</taxon>
        <taxon>Clostridia</taxon>
        <taxon>Eubacteriales</taxon>
        <taxon>Oscillospiraceae</taxon>
        <taxon>Anaerotruncus</taxon>
    </lineage>
</organism>
<dbReference type="AlphaFoldDB" id="A0A845SYA4"/>
<comment type="caution">
    <text evidence="1">The sequence shown here is derived from an EMBL/GenBank/DDBJ whole genome shotgun (WGS) entry which is preliminary data.</text>
</comment>
<dbReference type="InterPro" id="IPR049215">
    <property type="entry name" value="DUF6809"/>
</dbReference>
<dbReference type="RefSeq" id="WP_162221139.1">
    <property type="nucleotide sequence ID" value="NZ_JAETUF010000014.1"/>
</dbReference>
<protein>
    <submittedName>
        <fullName evidence="1">Uncharacterized protein</fullName>
    </submittedName>
</protein>
<evidence type="ECO:0000313" key="1">
    <source>
        <dbReference type="EMBL" id="NDO39252.1"/>
    </source>
</evidence>
<proteinExistence type="predicted"/>
<accession>A0A845SYA4</accession>